<comment type="caution">
    <text evidence="1">The sequence shown here is derived from an EMBL/GenBank/DDBJ whole genome shotgun (WGS) entry which is preliminary data.</text>
</comment>
<organism evidence="1 2">
    <name type="scientific">Marasmius oreades</name>
    <name type="common">fairy-ring Marasmius</name>
    <dbReference type="NCBI Taxonomy" id="181124"/>
    <lineage>
        <taxon>Eukaryota</taxon>
        <taxon>Fungi</taxon>
        <taxon>Dikarya</taxon>
        <taxon>Basidiomycota</taxon>
        <taxon>Agaricomycotina</taxon>
        <taxon>Agaricomycetes</taxon>
        <taxon>Agaricomycetidae</taxon>
        <taxon>Agaricales</taxon>
        <taxon>Marasmiineae</taxon>
        <taxon>Marasmiaceae</taxon>
        <taxon>Marasmius</taxon>
    </lineage>
</organism>
<reference evidence="1" key="1">
    <citation type="journal article" date="2021" name="Genome Biol. Evol.">
        <title>The assembled and annotated genome of the fairy-ring fungus Marasmius oreades.</title>
        <authorList>
            <person name="Hiltunen M."/>
            <person name="Ament-Velasquez S.L."/>
            <person name="Johannesson H."/>
        </authorList>
    </citation>
    <scope>NUCLEOTIDE SEQUENCE</scope>
    <source>
        <strain evidence="1">03SP1</strain>
    </source>
</reference>
<sequence length="124" mass="13369">MPSPPPHGFLGYDLPHPPLLQLPKAYRYLLMSQPQVLDLGLRIQGVASLRIMCAEPQFNHPSPLTPLPPLVTKVQTCIDFKVGLNIVPAADVAGKIFVSIGELVVPFPDVIEVGFGGCKATFAQ</sequence>
<dbReference type="GeneID" id="66076008"/>
<keyword evidence="2" id="KW-1185">Reference proteome</keyword>
<name>A0A9P7S1Y5_9AGAR</name>
<protein>
    <submittedName>
        <fullName evidence="1">Uncharacterized protein</fullName>
    </submittedName>
</protein>
<evidence type="ECO:0000313" key="2">
    <source>
        <dbReference type="Proteomes" id="UP001049176"/>
    </source>
</evidence>
<gene>
    <name evidence="1" type="ORF">E1B28_006932</name>
</gene>
<accession>A0A9P7S1Y5</accession>
<dbReference type="EMBL" id="CM032184">
    <property type="protein sequence ID" value="KAG7093246.1"/>
    <property type="molecule type" value="Genomic_DNA"/>
</dbReference>
<proteinExistence type="predicted"/>
<dbReference type="KEGG" id="more:E1B28_006932"/>
<dbReference type="Proteomes" id="UP001049176">
    <property type="component" value="Chromosome 4"/>
</dbReference>
<dbReference type="AlphaFoldDB" id="A0A9P7S1Y5"/>
<dbReference type="RefSeq" id="XP_043009716.1">
    <property type="nucleotide sequence ID" value="XM_043151636.1"/>
</dbReference>
<evidence type="ECO:0000313" key="1">
    <source>
        <dbReference type="EMBL" id="KAG7093246.1"/>
    </source>
</evidence>